<keyword evidence="1" id="KW-1133">Transmembrane helix</keyword>
<accession>A0A9X1VIZ0</accession>
<dbReference type="Pfam" id="PF19919">
    <property type="entry name" value="bpX3"/>
    <property type="match status" value="1"/>
</dbReference>
<dbReference type="InterPro" id="IPR045551">
    <property type="entry name" value="bpX3"/>
</dbReference>
<dbReference type="EMBL" id="JALBGC010000003">
    <property type="protein sequence ID" value="MCI1187850.1"/>
    <property type="molecule type" value="Genomic_DNA"/>
</dbReference>
<protein>
    <recommendedName>
        <fullName evidence="2">MoxR-vWA-beta-propeller ternary system domain-containing protein</fullName>
    </recommendedName>
</protein>
<keyword evidence="1" id="KW-0812">Transmembrane</keyword>
<sequence>MLLTLRYHETAQRPASAAFLRGADPAAWLRELSRWNLPAAQLTCYLVPESIRSVQVAGLFVVAAGDLPADVLEPYGREADGRLYVPVGATLWPATAPGELAGALLWPRQLLHPGIGLVGFDTADELDLATLLDCPASRPTDWSRARPGLAPRPRLQQVRVLQPTVEEVVQSIQEEVGTVPLAQLPGLADDQTGPLQTAFDNLRHWLLRVGAGLWRIRPRPLLIDWGFFGKVLGGAALVLGVLALMALLFSALGSHSVAGLIMLVVMLGRLFMRLLNERSPAPTAPRRPAPAAPARPGFGQRVEQWLNRRIHNLEQKRQNEIERLLKLFGESLEEALKYAIPLGGPYQDRGRAPESARLGQRNTEFNLGRLGGGGRVDAWNLDSYRHSLSLRYRAAATQEINAGRFKKAAYIYAHLLGDYPAAANTLEQGGFCREAAALYKDHLHNKPAAAKCLENGGLLLEAAELYAELKEHEKAGDLHQRLAQPALAARHYERGVALLLDNHDHPAAARLLAHKLVDTGRAQEVLLQGWASPKQPEVCLRQYFDLLAAAPGADLSAPVRTIFAEHTPRERRVPLLRVLATLSEKHPAPTLLSTARDIAYEVVSTEAAAGNLAHLSLLRHFVPDDRLLAADCGRFISQPRARPATGPTAGLTTSPLDPTIHWKAALTHRHQWVAVGVRDERLHLARGNWYGQVEYYSWITPVPAGTEIVLVADEQHGPRIILRPSEQLSLETKYLPQNKYFAEALTVECPSWLPPWPARVCLLPDGGTATARLQNGNIVVERYLAEGKRRVPFAHPFAEGNPDEYANGRNWPAELLYRDGMYYSYWQHWLVCWAEDGRGRTHQLPDGEILQLVPSPYTPKLQLAIAMQEDLFNWEPTQPISNEPLPAFLSTYSLAGNLQFVGPEHLVVLDDSCVALLRWEEKGYDEVRLIELKSTPVAVLATRDRQQFAVLEESGHISLHQISDD</sequence>
<feature type="transmembrane region" description="Helical" evidence="1">
    <location>
        <begin position="227"/>
        <end position="249"/>
    </location>
</feature>
<dbReference type="Proteomes" id="UP001139193">
    <property type="component" value="Unassembled WGS sequence"/>
</dbReference>
<gene>
    <name evidence="3" type="ORF">MON38_10500</name>
</gene>
<evidence type="ECO:0000259" key="2">
    <source>
        <dbReference type="Pfam" id="PF19919"/>
    </source>
</evidence>
<evidence type="ECO:0000313" key="3">
    <source>
        <dbReference type="EMBL" id="MCI1187850.1"/>
    </source>
</evidence>
<evidence type="ECO:0000313" key="4">
    <source>
        <dbReference type="Proteomes" id="UP001139193"/>
    </source>
</evidence>
<keyword evidence="1" id="KW-0472">Membrane</keyword>
<reference evidence="3" key="1">
    <citation type="submission" date="2022-03" db="EMBL/GenBank/DDBJ databases">
        <title>Bacterial whole genome sequence for Hymenobacter sp. DH14.</title>
        <authorList>
            <person name="Le V."/>
        </authorList>
    </citation>
    <scope>NUCLEOTIDE SEQUENCE</scope>
    <source>
        <strain evidence="3">DH14</strain>
    </source>
</reference>
<dbReference type="AlphaFoldDB" id="A0A9X1VIZ0"/>
<feature type="domain" description="MoxR-vWA-beta-propeller ternary system" evidence="2">
    <location>
        <begin position="3"/>
        <end position="172"/>
    </location>
</feature>
<dbReference type="RefSeq" id="WP_241936123.1">
    <property type="nucleotide sequence ID" value="NZ_JALBGC010000003.1"/>
</dbReference>
<proteinExistence type="predicted"/>
<name>A0A9X1VIZ0_9BACT</name>
<organism evidence="3 4">
    <name type="scientific">Hymenobacter cyanobacteriorum</name>
    <dbReference type="NCBI Taxonomy" id="2926463"/>
    <lineage>
        <taxon>Bacteria</taxon>
        <taxon>Pseudomonadati</taxon>
        <taxon>Bacteroidota</taxon>
        <taxon>Cytophagia</taxon>
        <taxon>Cytophagales</taxon>
        <taxon>Hymenobacteraceae</taxon>
        <taxon>Hymenobacter</taxon>
    </lineage>
</organism>
<keyword evidence="4" id="KW-1185">Reference proteome</keyword>
<evidence type="ECO:0000256" key="1">
    <source>
        <dbReference type="SAM" id="Phobius"/>
    </source>
</evidence>
<comment type="caution">
    <text evidence="3">The sequence shown here is derived from an EMBL/GenBank/DDBJ whole genome shotgun (WGS) entry which is preliminary data.</text>
</comment>
<feature type="transmembrane region" description="Helical" evidence="1">
    <location>
        <begin position="255"/>
        <end position="272"/>
    </location>
</feature>